<sequence>MLDITSSITEAPFFDDVADAPDGTKAYWLTTEDGLRIRIGVFPGGDKGTILLFPGRTEYIEKYGRAAREFAARGYTTVAVDWRGQGLGARLLKDPNAGHVDHFPDYQNDVRAVMAAVKDLNVPKPLYLIGHSMGGCIGLRAVMEGLPVKAATFTAPMWGILVTPAMRPIAWSVSWLARHIGLGGKYTPGTEPVPYVMSAPFADNTLTRDRDMFDHMRSQLSQHPDLSLGGPSMQWLNEALREIVRMSAAPAPDLPTLCILGSNERIVDPERVKKRMEHWTKGELLIMPEAEHEVMMEREEIRNKVFDSATALFDANR</sequence>
<evidence type="ECO:0000313" key="3">
    <source>
        <dbReference type="Proteomes" id="UP000777935"/>
    </source>
</evidence>
<dbReference type="EMBL" id="JABUFE010000002">
    <property type="protein sequence ID" value="NSX54292.1"/>
    <property type="molecule type" value="Genomic_DNA"/>
</dbReference>
<dbReference type="SUPFAM" id="SSF53474">
    <property type="entry name" value="alpha/beta-Hydrolases"/>
    <property type="match status" value="1"/>
</dbReference>
<dbReference type="PANTHER" id="PTHR11614">
    <property type="entry name" value="PHOSPHOLIPASE-RELATED"/>
    <property type="match status" value="1"/>
</dbReference>
<reference evidence="2 3" key="1">
    <citation type="submission" date="2020-06" db="EMBL/GenBank/DDBJ databases">
        <title>Sulfitobacter algicola sp. nov., isolated from green algae.</title>
        <authorList>
            <person name="Wang C."/>
        </authorList>
    </citation>
    <scope>NUCLEOTIDE SEQUENCE [LARGE SCALE GENOMIC DNA]</scope>
    <source>
        <strain evidence="2 3">1151</strain>
    </source>
</reference>
<evidence type="ECO:0000259" key="1">
    <source>
        <dbReference type="Pfam" id="PF12146"/>
    </source>
</evidence>
<dbReference type="RefSeq" id="WP_174136150.1">
    <property type="nucleotide sequence ID" value="NZ_JABUFE010000002.1"/>
</dbReference>
<dbReference type="Proteomes" id="UP000777935">
    <property type="component" value="Unassembled WGS sequence"/>
</dbReference>
<dbReference type="InterPro" id="IPR022742">
    <property type="entry name" value="Hydrolase_4"/>
</dbReference>
<feature type="domain" description="Serine aminopeptidase S33" evidence="1">
    <location>
        <begin position="47"/>
        <end position="299"/>
    </location>
</feature>
<keyword evidence="3" id="KW-1185">Reference proteome</keyword>
<accession>A0ABX2ITY9</accession>
<dbReference type="InterPro" id="IPR029058">
    <property type="entry name" value="AB_hydrolase_fold"/>
</dbReference>
<gene>
    <name evidence="2" type="ORF">HRQ87_05715</name>
</gene>
<comment type="caution">
    <text evidence="2">The sequence shown here is derived from an EMBL/GenBank/DDBJ whole genome shotgun (WGS) entry which is preliminary data.</text>
</comment>
<name>A0ABX2ITY9_9RHOB</name>
<dbReference type="GO" id="GO:0016787">
    <property type="term" value="F:hydrolase activity"/>
    <property type="evidence" value="ECO:0007669"/>
    <property type="project" value="UniProtKB-KW"/>
</dbReference>
<organism evidence="2 3">
    <name type="scientific">Parasulfitobacter algicola</name>
    <dbReference type="NCBI Taxonomy" id="2614809"/>
    <lineage>
        <taxon>Bacteria</taxon>
        <taxon>Pseudomonadati</taxon>
        <taxon>Pseudomonadota</taxon>
        <taxon>Alphaproteobacteria</taxon>
        <taxon>Rhodobacterales</taxon>
        <taxon>Roseobacteraceae</taxon>
        <taxon>Parasulfitobacter</taxon>
    </lineage>
</organism>
<dbReference type="Pfam" id="PF12146">
    <property type="entry name" value="Hydrolase_4"/>
    <property type="match status" value="1"/>
</dbReference>
<dbReference type="Gene3D" id="3.40.50.1820">
    <property type="entry name" value="alpha/beta hydrolase"/>
    <property type="match status" value="1"/>
</dbReference>
<dbReference type="InterPro" id="IPR051044">
    <property type="entry name" value="MAG_DAG_Lipase"/>
</dbReference>
<keyword evidence="2" id="KW-0378">Hydrolase</keyword>
<proteinExistence type="predicted"/>
<protein>
    <submittedName>
        <fullName evidence="2">Alpha/beta hydrolase</fullName>
    </submittedName>
</protein>
<evidence type="ECO:0000313" key="2">
    <source>
        <dbReference type="EMBL" id="NSX54292.1"/>
    </source>
</evidence>